<reference evidence="8" key="1">
    <citation type="submission" date="2014-09" db="EMBL/GenBank/DDBJ databases">
        <title>Genome sequence of the luminous mushroom Mycena chlorophos for searching fungal bioluminescence genes.</title>
        <authorList>
            <person name="Tanaka Y."/>
            <person name="Kasuga D."/>
            <person name="Oba Y."/>
            <person name="Hase S."/>
            <person name="Sato K."/>
            <person name="Oba Y."/>
            <person name="Sakakibara Y."/>
        </authorList>
    </citation>
    <scope>NUCLEOTIDE SEQUENCE</scope>
</reference>
<keyword evidence="2" id="KW-0808">Transferase</keyword>
<feature type="region of interest" description="Disordered" evidence="5">
    <location>
        <begin position="993"/>
        <end position="1017"/>
    </location>
</feature>
<dbReference type="Pfam" id="PF00644">
    <property type="entry name" value="PARP"/>
    <property type="match status" value="1"/>
</dbReference>
<dbReference type="SUPFAM" id="SSF54495">
    <property type="entry name" value="UBC-like"/>
    <property type="match status" value="1"/>
</dbReference>
<keyword evidence="6" id="KW-1133">Transmembrane helix</keyword>
<protein>
    <recommendedName>
        <fullName evidence="7">UBC core domain-containing protein</fullName>
    </recommendedName>
</protein>
<keyword evidence="4" id="KW-0520">NAD</keyword>
<name>A0ABQ0LGS5_MYCCL</name>
<dbReference type="Pfam" id="PF00179">
    <property type="entry name" value="UQ_con"/>
    <property type="match status" value="1"/>
</dbReference>
<dbReference type="PROSITE" id="PS50127">
    <property type="entry name" value="UBC_2"/>
    <property type="match status" value="1"/>
</dbReference>
<sequence length="1376" mass="153190">MSTTVRSGPEHPELDDPRRKRQKTAAHTMEVVIDEDIVMLDARPMTPPRETLSQLSRTKNGQLKGRKRFTADFNDLKGEGIELGGLSVKKVRAGDDEGMIDLVVFEGDKRVMRCNLTITDTSEYPKSHSIITFTEDDDAPEKAVDALSALQDKKPMPIADLLEDLLHTLSGKKKKAKSLAATAAKAKSFDESDAEDDGSDADFEFPDYDDMPHQPSQNEAHRFKVLSRMQHDFLEIVSSDSYRPGLIPFTPSASSPGGFDISSDFALSVSIPLVELTNTIPAQALVAWDSRLLSTPKRAAHLVLLISGLGSAASSYPPLTPDGEYIRKGMSLRFQVGVCGRYKPSREHAVEAGRTFGLVGKDAEDEIREKREAARAAREAALLEWGEDAIPEELSFDEFGGYPELEPEETVDDDSRFERFSLSSSLETLLETQLVKLIAIRRKYNVGWAGAEVMHASVESEQRSLDDVWATYSKKIKAADKEEYKLPQPLPYDPLRSGGEINLPYTAFCYLLRRLTLCTRYCLVCHDKLDSEFEPLKPYVCERPLCTYQYYTQNRGVSLEYEIQHNPATVDLLVSLTYSAAAEGVLDQPLPVGMALKVPLPDQNKVVHNAAPIHHWAGHHQQQQPVEGLPVGLTADLQGLVEFDLLPVAYMRAAIVALIDSLPSIEEIKKHLERKVKPGKSKPRLQEMENGTILPAAWAILRWSVASCTAYLEEMSSEEMSIQGLDPVWRQFRFSVGAPDAEAKFQKALEMAKSSDNNAKKFPSLYAFHGSALRNWHSIIRHGLWFKQVTNGRAFGDGVYLAKAAETSMGGYAQSGRACWRKSKLGPTSCVAIAEVVNLPHKFVSQNPHFVVKDTEWIMCRYLLVKGLELPPAVDNKRKKQTVPWVKLDPAQPITLQSKALQVPQPGYHIDELVQQRRAELVDEDNDGTDRYVFEEKEEVGGKGKQKEQEIIEISSDEEEEDEFDGFDEPMPPVPPPKGKGKAKSLVSNIASAFKPGKSSTTTPAPKGPPKDDWKHDPEYVRKTVDLLMPPPFESTPSATMAVQRELKAMLKEQEAALKSSGGLKELGWYMPEEFMGDNLFQWIVEMHSFDPDIPIAKDLKRERVNSLIFEIRFPPDFPIAPPFFRIITPRFLPFIHGGGGHVTGGGSICMDLLTSDGWLPSYSIPAVLMQIKLAISNLDPRPARLAPNWTSPYSVSESLAGFKRAAAAHGWTVPTGLDKLVRRASPPLSQPEVYRAIVTASTVIFLLSLPCTPFISGPTEYLAYAIVIFIFALYFYAAIASFSWWSRTCPESWFSIRYGQAVCFGATFFGLNRLPYDRLSADIPRPLITFGPFFCTVVAFDLITSWTGEAFWSLPQDLKPPVDVTEGSPVQVEVV</sequence>
<feature type="region of interest" description="Disordered" evidence="5">
    <location>
        <begin position="1"/>
        <end position="27"/>
    </location>
</feature>
<keyword evidence="3" id="KW-0548">Nucleotidyltransferase</keyword>
<evidence type="ECO:0000256" key="2">
    <source>
        <dbReference type="ARBA" id="ARBA00022679"/>
    </source>
</evidence>
<evidence type="ECO:0000256" key="5">
    <source>
        <dbReference type="SAM" id="MobiDB-lite"/>
    </source>
</evidence>
<dbReference type="EMBL" id="DF846343">
    <property type="protein sequence ID" value="GAT50251.1"/>
    <property type="molecule type" value="Genomic_DNA"/>
</dbReference>
<evidence type="ECO:0000313" key="8">
    <source>
        <dbReference type="EMBL" id="GAT50251.1"/>
    </source>
</evidence>
<feature type="domain" description="UBC core" evidence="7">
    <location>
        <begin position="1038"/>
        <end position="1216"/>
    </location>
</feature>
<gene>
    <name evidence="8" type="ORF">MCHLO_07511</name>
</gene>
<dbReference type="Proteomes" id="UP000815677">
    <property type="component" value="Unassembled WGS sequence"/>
</dbReference>
<evidence type="ECO:0000313" key="9">
    <source>
        <dbReference type="Proteomes" id="UP000815677"/>
    </source>
</evidence>
<evidence type="ECO:0000256" key="1">
    <source>
        <dbReference type="ARBA" id="ARBA00022676"/>
    </source>
</evidence>
<feature type="transmembrane region" description="Helical" evidence="6">
    <location>
        <begin position="1328"/>
        <end position="1349"/>
    </location>
</feature>
<feature type="transmembrane region" description="Helical" evidence="6">
    <location>
        <begin position="1263"/>
        <end position="1286"/>
    </location>
</feature>
<dbReference type="PANTHER" id="PTHR21328">
    <property type="entry name" value="POLY ADP-RIBOSE POLYMERASE FAMILY, MEMBER PARP"/>
    <property type="match status" value="1"/>
</dbReference>
<feature type="compositionally biased region" description="Basic and acidic residues" evidence="5">
    <location>
        <begin position="8"/>
        <end position="18"/>
    </location>
</feature>
<dbReference type="InterPro" id="IPR012317">
    <property type="entry name" value="Poly(ADP-ribose)pol_cat_dom"/>
</dbReference>
<evidence type="ECO:0000256" key="3">
    <source>
        <dbReference type="ARBA" id="ARBA00022695"/>
    </source>
</evidence>
<dbReference type="Gene3D" id="3.90.228.10">
    <property type="match status" value="1"/>
</dbReference>
<organism evidence="8 9">
    <name type="scientific">Mycena chlorophos</name>
    <name type="common">Agaric fungus</name>
    <name type="synonym">Agaricus chlorophos</name>
    <dbReference type="NCBI Taxonomy" id="658473"/>
    <lineage>
        <taxon>Eukaryota</taxon>
        <taxon>Fungi</taxon>
        <taxon>Dikarya</taxon>
        <taxon>Basidiomycota</taxon>
        <taxon>Agaricomycotina</taxon>
        <taxon>Agaricomycetes</taxon>
        <taxon>Agaricomycetidae</taxon>
        <taxon>Agaricales</taxon>
        <taxon>Marasmiineae</taxon>
        <taxon>Mycenaceae</taxon>
        <taxon>Mycena</taxon>
    </lineage>
</organism>
<dbReference type="SUPFAM" id="SSF56399">
    <property type="entry name" value="ADP-ribosylation"/>
    <property type="match status" value="1"/>
</dbReference>
<dbReference type="InterPro" id="IPR016135">
    <property type="entry name" value="UBQ-conjugating_enzyme/RWD"/>
</dbReference>
<feature type="transmembrane region" description="Helical" evidence="6">
    <location>
        <begin position="1234"/>
        <end position="1256"/>
    </location>
</feature>
<evidence type="ECO:0000256" key="6">
    <source>
        <dbReference type="SAM" id="Phobius"/>
    </source>
</evidence>
<accession>A0ABQ0LGS5</accession>
<dbReference type="SMART" id="SM00212">
    <property type="entry name" value="UBCc"/>
    <property type="match status" value="1"/>
</dbReference>
<dbReference type="InterPro" id="IPR000608">
    <property type="entry name" value="UBC"/>
</dbReference>
<evidence type="ECO:0000259" key="7">
    <source>
        <dbReference type="PROSITE" id="PS50127"/>
    </source>
</evidence>
<proteinExistence type="predicted"/>
<evidence type="ECO:0000256" key="4">
    <source>
        <dbReference type="ARBA" id="ARBA00023027"/>
    </source>
</evidence>
<dbReference type="InterPro" id="IPR051838">
    <property type="entry name" value="ARTD_PARP"/>
</dbReference>
<feature type="transmembrane region" description="Helical" evidence="6">
    <location>
        <begin position="1298"/>
        <end position="1316"/>
    </location>
</feature>
<keyword evidence="9" id="KW-1185">Reference proteome</keyword>
<keyword evidence="6" id="KW-0472">Membrane</keyword>
<keyword evidence="6" id="KW-0812">Transmembrane</keyword>
<dbReference type="CDD" id="cd23802">
    <property type="entry name" value="UBCc_UBE2Q"/>
    <property type="match status" value="1"/>
</dbReference>
<keyword evidence="1" id="KW-0328">Glycosyltransferase</keyword>
<dbReference type="Gene3D" id="3.10.110.10">
    <property type="entry name" value="Ubiquitin Conjugating Enzyme"/>
    <property type="match status" value="1"/>
</dbReference>